<reference evidence="5 6" key="1">
    <citation type="submission" date="2022-01" db="EMBL/GenBank/DDBJ databases">
        <title>Flavihumibacter sp. nov., isolated from sediment of a river.</title>
        <authorList>
            <person name="Liu H."/>
        </authorList>
    </citation>
    <scope>NUCLEOTIDE SEQUENCE [LARGE SCALE GENOMIC DNA]</scope>
    <source>
        <strain evidence="5 6">RY-1</strain>
    </source>
</reference>
<dbReference type="GO" id="GO:0050112">
    <property type="term" value="F:inositol 2-dehydrogenase (NAD+) activity"/>
    <property type="evidence" value="ECO:0007669"/>
    <property type="project" value="UniProtKB-EC"/>
</dbReference>
<dbReference type="RefSeq" id="WP_234864071.1">
    <property type="nucleotide sequence ID" value="NZ_JAKEVY010000001.1"/>
</dbReference>
<gene>
    <name evidence="5" type="primary">iolG</name>
    <name evidence="5" type="ORF">L0U88_02720</name>
</gene>
<dbReference type="PANTHER" id="PTHR42840:SF3">
    <property type="entry name" value="BINDING ROSSMANN FOLD OXIDOREDUCTASE, PUTATIVE (AFU_ORTHOLOGUE AFUA_2G10240)-RELATED"/>
    <property type="match status" value="1"/>
</dbReference>
<evidence type="ECO:0000313" key="6">
    <source>
        <dbReference type="Proteomes" id="UP001200145"/>
    </source>
</evidence>
<dbReference type="InterPro" id="IPR036291">
    <property type="entry name" value="NAD(P)-bd_dom_sf"/>
</dbReference>
<dbReference type="SUPFAM" id="SSF51735">
    <property type="entry name" value="NAD(P)-binding Rossmann-fold domains"/>
    <property type="match status" value="1"/>
</dbReference>
<name>A0ABS9BCY0_9BACT</name>
<organism evidence="5 6">
    <name type="scientific">Flavihumibacter fluminis</name>
    <dbReference type="NCBI Taxonomy" id="2909236"/>
    <lineage>
        <taxon>Bacteria</taxon>
        <taxon>Pseudomonadati</taxon>
        <taxon>Bacteroidota</taxon>
        <taxon>Chitinophagia</taxon>
        <taxon>Chitinophagales</taxon>
        <taxon>Chitinophagaceae</taxon>
        <taxon>Flavihumibacter</taxon>
    </lineage>
</organism>
<comment type="caution">
    <text evidence="5">The sequence shown here is derived from an EMBL/GenBank/DDBJ whole genome shotgun (WGS) entry which is preliminary data.</text>
</comment>
<dbReference type="NCBIfam" id="TIGR04380">
    <property type="entry name" value="myo_inos_iolG"/>
    <property type="match status" value="1"/>
</dbReference>
<dbReference type="PANTHER" id="PTHR42840">
    <property type="entry name" value="NAD(P)-BINDING ROSSMANN-FOLD SUPERFAMILY PROTEIN-RELATED"/>
    <property type="match status" value="1"/>
</dbReference>
<dbReference type="Gene3D" id="3.30.360.10">
    <property type="entry name" value="Dihydrodipicolinate Reductase, domain 2"/>
    <property type="match status" value="1"/>
</dbReference>
<dbReference type="InterPro" id="IPR030827">
    <property type="entry name" value="Myo_inos_IolG"/>
</dbReference>
<proteinExistence type="inferred from homology"/>
<feature type="domain" description="Gfo/Idh/MocA-like oxidoreductase N-terminal" evidence="3">
    <location>
        <begin position="6"/>
        <end position="122"/>
    </location>
</feature>
<evidence type="ECO:0000256" key="2">
    <source>
        <dbReference type="ARBA" id="ARBA00023002"/>
    </source>
</evidence>
<sequence>MKKLSLVLIGMGRIGKIHLNNILRHFPQVQISGVADRDYNPEQFAREYGSIPFSRDAKELVAKPEVDAVLICTPTSTHADMIRLALEHGKHIFCEKPVDLSLETTKQLVDQVQGSGIKMMLGFNRRFDPDFLHAQRQIKEGRIGGVQIVKITSRDPGLPPIEYIKHSGGLFMDMVIHDFDMARYIMQKEVKEVYARGRVLVDPKVGEAGDIDTALTTLIFEDDSYAVIDNSREAIYGYDQRLEIFGNKGMLQVENNLHNRNIVYDKQGIHQSLPLDFFMDRYAASYLNEMKFFIEALQNNQPIPVSGQDGLEAVVIATAAKWSVEKKRPVSIAEVKAIL</sequence>
<feature type="domain" description="GFO/IDH/MocA-like oxidoreductase" evidence="4">
    <location>
        <begin position="131"/>
        <end position="251"/>
    </location>
</feature>
<dbReference type="Pfam" id="PF22725">
    <property type="entry name" value="GFO_IDH_MocA_C3"/>
    <property type="match status" value="1"/>
</dbReference>
<dbReference type="InterPro" id="IPR000683">
    <property type="entry name" value="Gfo/Idh/MocA-like_OxRdtase_N"/>
</dbReference>
<evidence type="ECO:0000256" key="1">
    <source>
        <dbReference type="ARBA" id="ARBA00010928"/>
    </source>
</evidence>
<evidence type="ECO:0000259" key="4">
    <source>
        <dbReference type="Pfam" id="PF22725"/>
    </source>
</evidence>
<evidence type="ECO:0000313" key="5">
    <source>
        <dbReference type="EMBL" id="MCF1713541.1"/>
    </source>
</evidence>
<dbReference type="Pfam" id="PF01408">
    <property type="entry name" value="GFO_IDH_MocA"/>
    <property type="match status" value="1"/>
</dbReference>
<accession>A0ABS9BCY0</accession>
<dbReference type="EMBL" id="JAKEVY010000001">
    <property type="protein sequence ID" value="MCF1713541.1"/>
    <property type="molecule type" value="Genomic_DNA"/>
</dbReference>
<dbReference type="Proteomes" id="UP001200145">
    <property type="component" value="Unassembled WGS sequence"/>
</dbReference>
<protein>
    <submittedName>
        <fullName evidence="5">Inositol 2-dehydrogenase</fullName>
        <ecNumber evidence="5">1.1.1.18</ecNumber>
    </submittedName>
</protein>
<keyword evidence="6" id="KW-1185">Reference proteome</keyword>
<dbReference type="SUPFAM" id="SSF55347">
    <property type="entry name" value="Glyceraldehyde-3-phosphate dehydrogenase-like, C-terminal domain"/>
    <property type="match status" value="1"/>
</dbReference>
<dbReference type="Gene3D" id="3.40.50.720">
    <property type="entry name" value="NAD(P)-binding Rossmann-like Domain"/>
    <property type="match status" value="1"/>
</dbReference>
<dbReference type="InterPro" id="IPR055170">
    <property type="entry name" value="GFO_IDH_MocA-like_dom"/>
</dbReference>
<dbReference type="EC" id="1.1.1.18" evidence="5"/>
<keyword evidence="2 5" id="KW-0560">Oxidoreductase</keyword>
<comment type="similarity">
    <text evidence="1">Belongs to the Gfo/Idh/MocA family.</text>
</comment>
<evidence type="ECO:0000259" key="3">
    <source>
        <dbReference type="Pfam" id="PF01408"/>
    </source>
</evidence>